<keyword evidence="4" id="KW-1185">Reference proteome</keyword>
<dbReference type="Proteomes" id="UP000183561">
    <property type="component" value="Unassembled WGS sequence"/>
</dbReference>
<dbReference type="InterPro" id="IPR036852">
    <property type="entry name" value="Peptidase_S8/S53_dom_sf"/>
</dbReference>
<dbReference type="EMBL" id="FNSV01000005">
    <property type="protein sequence ID" value="SEC28522.1"/>
    <property type="molecule type" value="Genomic_DNA"/>
</dbReference>
<feature type="domain" description="CHAT" evidence="2">
    <location>
        <begin position="79"/>
        <end position="371"/>
    </location>
</feature>
<evidence type="ECO:0000259" key="1">
    <source>
        <dbReference type="Pfam" id="PF00082"/>
    </source>
</evidence>
<dbReference type="OrthoDB" id="4492303at2"/>
<dbReference type="Pfam" id="PF00082">
    <property type="entry name" value="Peptidase_S8"/>
    <property type="match status" value="1"/>
</dbReference>
<accession>A0A1H4R9E5</accession>
<sequence>MRPATGFEELEISVLRAGDHVWLSAQSWMGSVFAVRREIPEWKLPNDVTGKTIDAPSGWLTDTVRHARTDAAAHALDVGKVLTDLVFGIPDIETLLQQSRGIAGRAGTQLLVRILAAPQEVCAWPWELLLDPQRPDQFLAMARDVHVVRSGRSRTYPIRHTPIEPPLNLLLVMSSPLREGPEDSEAPFDLYAEKRSLLSELRPLVDRGLLRVVVEDRPSVERLRSRMGMQRRGFHLFHYLGHANPDGLKVERRNGRGMLLPSQEFALLLQQLPDLRLAVFAGCETARAPDGATDDDPWPGPLSSADICVRDACPMVIGMQAVLPFRTERLLTRFFYEALTAGQPVAEALRLARLAINGDENSGDPLLDWAVPCLFVGGSEPGAIIDPDAKARPEPSPRRISRRIGIRQGELRFISRLAELREGVDVLSGRTSARLLHVVGMPSTGKTALLDRVLEELEPQIAHLFVSAKRLLAKPDPLRELSRIVAELMDDAGVRTARPGRLSAGDWWERLLDDLTEVPTAIVVDDGDLLVGDAPGASDLLDALVLLTERRGDARLAVATTGELAGLTESLRAAEVRTIRLDALSWPEVWQWIRRNLPTLTRYPEQDLSRLYTDVRHLELWEQLADLAAQDGTFEPRDLPLLVRQLGVGAAKPALPVSNGSDFFGAGSGAPEAEAAAAAPVRHALRLAVAGPFTAGRREEIAVAVTQCAIRHDVPGRVVSGEMGQGESALAELLPQELAFANGVPSERDVCRWMEDAGLADANILVFDYGNAVPSDAQNAVIARLVGDGRLVIVSGDHSDEPAYPAWSADAFAVGAVEDDGTLTHETPYFPDAGKPDVYAPRTITGTTCERLVDRPEMEGTTFAALYVAVAAMLVWATDRDLAARDVRALLVETATPIPTARGDTAKQLDVEAALDSARREVVVAALGSDALELGQLLAEIPIRPELAVPLLDALVADGNRIRRVVRNGVEQYERAGAAVGPRNE</sequence>
<evidence type="ECO:0000313" key="4">
    <source>
        <dbReference type="Proteomes" id="UP000183561"/>
    </source>
</evidence>
<reference evidence="4" key="1">
    <citation type="submission" date="2016-10" db="EMBL/GenBank/DDBJ databases">
        <authorList>
            <person name="Varghese N."/>
            <person name="Submissions S."/>
        </authorList>
    </citation>
    <scope>NUCLEOTIDE SEQUENCE [LARGE SCALE GENOMIC DNA]</scope>
    <source>
        <strain evidence="4">DSM 44498</strain>
    </source>
</reference>
<dbReference type="GO" id="GO:0004252">
    <property type="term" value="F:serine-type endopeptidase activity"/>
    <property type="evidence" value="ECO:0007669"/>
    <property type="project" value="InterPro"/>
</dbReference>
<dbReference type="InterPro" id="IPR027417">
    <property type="entry name" value="P-loop_NTPase"/>
</dbReference>
<evidence type="ECO:0000259" key="2">
    <source>
        <dbReference type="Pfam" id="PF12770"/>
    </source>
</evidence>
<dbReference type="AlphaFoldDB" id="A0A1H4R9E5"/>
<dbReference type="Gene3D" id="3.40.50.300">
    <property type="entry name" value="P-loop containing nucleotide triphosphate hydrolases"/>
    <property type="match status" value="1"/>
</dbReference>
<protein>
    <submittedName>
        <fullName evidence="3">Subtilase family protein</fullName>
    </submittedName>
</protein>
<dbReference type="RefSeq" id="WP_072937532.1">
    <property type="nucleotide sequence ID" value="NZ_FNSV01000005.1"/>
</dbReference>
<feature type="domain" description="Peptidase S8/S53" evidence="1">
    <location>
        <begin position="790"/>
        <end position="900"/>
    </location>
</feature>
<dbReference type="Gene3D" id="3.40.50.200">
    <property type="entry name" value="Peptidase S8/S53 domain"/>
    <property type="match status" value="1"/>
</dbReference>
<proteinExistence type="predicted"/>
<organism evidence="3 4">
    <name type="scientific">Rhodococcus koreensis</name>
    <dbReference type="NCBI Taxonomy" id="99653"/>
    <lineage>
        <taxon>Bacteria</taxon>
        <taxon>Bacillati</taxon>
        <taxon>Actinomycetota</taxon>
        <taxon>Actinomycetes</taxon>
        <taxon>Mycobacteriales</taxon>
        <taxon>Nocardiaceae</taxon>
        <taxon>Rhodococcus</taxon>
    </lineage>
</organism>
<dbReference type="CDD" id="cd00306">
    <property type="entry name" value="Peptidases_S8_S53"/>
    <property type="match status" value="1"/>
</dbReference>
<evidence type="ECO:0000313" key="3">
    <source>
        <dbReference type="EMBL" id="SEC28522.1"/>
    </source>
</evidence>
<gene>
    <name evidence="3" type="ORF">SAMN04490239_3536</name>
</gene>
<dbReference type="SUPFAM" id="SSF52540">
    <property type="entry name" value="P-loop containing nucleoside triphosphate hydrolases"/>
    <property type="match status" value="1"/>
</dbReference>
<dbReference type="Pfam" id="PF12770">
    <property type="entry name" value="CHAT"/>
    <property type="match status" value="1"/>
</dbReference>
<name>A0A1H4R9E5_9NOCA</name>
<dbReference type="InterPro" id="IPR000209">
    <property type="entry name" value="Peptidase_S8/S53_dom"/>
</dbReference>
<dbReference type="InterPro" id="IPR024983">
    <property type="entry name" value="CHAT_dom"/>
</dbReference>
<dbReference type="SUPFAM" id="SSF52743">
    <property type="entry name" value="Subtilisin-like"/>
    <property type="match status" value="1"/>
</dbReference>
<dbReference type="GO" id="GO:0006508">
    <property type="term" value="P:proteolysis"/>
    <property type="evidence" value="ECO:0007669"/>
    <property type="project" value="InterPro"/>
</dbReference>